<keyword evidence="3" id="KW-1185">Reference proteome</keyword>
<evidence type="ECO:0000313" key="2">
    <source>
        <dbReference type="EMBL" id="RUL85643.1"/>
    </source>
</evidence>
<protein>
    <submittedName>
        <fullName evidence="2">NAD-dependent epimerase/dehydratase family protein</fullName>
    </submittedName>
</protein>
<dbReference type="SUPFAM" id="SSF51735">
    <property type="entry name" value="NAD(P)-binding Rossmann-fold domains"/>
    <property type="match status" value="1"/>
</dbReference>
<proteinExistence type="predicted"/>
<dbReference type="OrthoDB" id="9785845at2"/>
<dbReference type="InterPro" id="IPR036291">
    <property type="entry name" value="NAD(P)-bd_dom_sf"/>
</dbReference>
<comment type="caution">
    <text evidence="2">The sequence shown here is derived from an EMBL/GenBank/DDBJ whole genome shotgun (WGS) entry which is preliminary data.</text>
</comment>
<feature type="domain" description="NAD-dependent epimerase/dehydratase" evidence="1">
    <location>
        <begin position="9"/>
        <end position="175"/>
    </location>
</feature>
<dbReference type="Pfam" id="PF01370">
    <property type="entry name" value="Epimerase"/>
    <property type="match status" value="1"/>
</dbReference>
<sequence>MRRLDGDLIVLGASGKMGPTLAWMARRASDAAGVSRRVIGVARFSDPSKEAWLRDRGIEPIRCDLLDPDQIERLPEVPNVVHMPAFKFGATGNQATAWAVNCFLPGLVCRKYRSGRIVAFSTGNVYPLVPVDSGGSKESDPLRPVGDYGMSCVGRERIMEHFSRAAGTPMAIIRLNYAVEMRYGVLVDIGRKVLAGEPIDVAMGHLNAIWQGDANAMTLAAFDHVCSPPFVLNVTGPETLSVRKVAERFEELLGREARITGVEAPDALLSDSSLAGRLMGPPRIDADRLLTLVADWLRRGQPMLDKPTRFEVRDGQF</sequence>
<dbReference type="Gene3D" id="3.40.50.720">
    <property type="entry name" value="NAD(P)-binding Rossmann-like Domain"/>
    <property type="match status" value="1"/>
</dbReference>
<gene>
    <name evidence="2" type="ORF">TsocGM_18105</name>
</gene>
<reference evidence="2 3" key="2">
    <citation type="submission" date="2019-01" db="EMBL/GenBank/DDBJ databases">
        <title>Tautonia sociabilis, a novel thermotolerant planctomycete of Isosphaeraceae family, isolated from a 4000 m deep subterranean habitat.</title>
        <authorList>
            <person name="Kovaleva O.L."/>
            <person name="Elcheninov A.G."/>
            <person name="Van Heerden E."/>
            <person name="Toshchakov S.V."/>
            <person name="Novikov A."/>
            <person name="Bonch-Osmolovskaya E.A."/>
            <person name="Kublanov I.V."/>
        </authorList>
    </citation>
    <scope>NUCLEOTIDE SEQUENCE [LARGE SCALE GENOMIC DNA]</scope>
    <source>
        <strain evidence="2 3">GM2012</strain>
    </source>
</reference>
<name>A0A432MGF0_9BACT</name>
<reference evidence="2 3" key="1">
    <citation type="submission" date="2018-12" db="EMBL/GenBank/DDBJ databases">
        <authorList>
            <person name="Toschakov S.V."/>
        </authorList>
    </citation>
    <scope>NUCLEOTIDE SEQUENCE [LARGE SCALE GENOMIC DNA]</scope>
    <source>
        <strain evidence="2 3">GM2012</strain>
    </source>
</reference>
<dbReference type="InterPro" id="IPR001509">
    <property type="entry name" value="Epimerase_deHydtase"/>
</dbReference>
<accession>A0A432MGF0</accession>
<dbReference type="EMBL" id="RYZH01000038">
    <property type="protein sequence ID" value="RUL85643.1"/>
    <property type="molecule type" value="Genomic_DNA"/>
</dbReference>
<dbReference type="AlphaFoldDB" id="A0A432MGF0"/>
<dbReference type="Proteomes" id="UP000280296">
    <property type="component" value="Unassembled WGS sequence"/>
</dbReference>
<organism evidence="2 3">
    <name type="scientific">Tautonia sociabilis</name>
    <dbReference type="NCBI Taxonomy" id="2080755"/>
    <lineage>
        <taxon>Bacteria</taxon>
        <taxon>Pseudomonadati</taxon>
        <taxon>Planctomycetota</taxon>
        <taxon>Planctomycetia</taxon>
        <taxon>Isosphaerales</taxon>
        <taxon>Isosphaeraceae</taxon>
        <taxon>Tautonia</taxon>
    </lineage>
</organism>
<evidence type="ECO:0000259" key="1">
    <source>
        <dbReference type="Pfam" id="PF01370"/>
    </source>
</evidence>
<evidence type="ECO:0000313" key="3">
    <source>
        <dbReference type="Proteomes" id="UP000280296"/>
    </source>
</evidence>